<proteinExistence type="predicted"/>
<organism evidence="1 2">
    <name type="scientific">Acidicapsa dinghuensis</name>
    <dbReference type="NCBI Taxonomy" id="2218256"/>
    <lineage>
        <taxon>Bacteria</taxon>
        <taxon>Pseudomonadati</taxon>
        <taxon>Acidobacteriota</taxon>
        <taxon>Terriglobia</taxon>
        <taxon>Terriglobales</taxon>
        <taxon>Acidobacteriaceae</taxon>
        <taxon>Acidicapsa</taxon>
    </lineage>
</organism>
<accession>A0ABW1EH19</accession>
<dbReference type="Proteomes" id="UP001596091">
    <property type="component" value="Unassembled WGS sequence"/>
</dbReference>
<keyword evidence="2" id="KW-1185">Reference proteome</keyword>
<gene>
    <name evidence="1" type="ORF">ACFPT7_08285</name>
</gene>
<reference evidence="2" key="1">
    <citation type="journal article" date="2019" name="Int. J. Syst. Evol. Microbiol.">
        <title>The Global Catalogue of Microorganisms (GCM) 10K type strain sequencing project: providing services to taxonomists for standard genome sequencing and annotation.</title>
        <authorList>
            <consortium name="The Broad Institute Genomics Platform"/>
            <consortium name="The Broad Institute Genome Sequencing Center for Infectious Disease"/>
            <person name="Wu L."/>
            <person name="Ma J."/>
        </authorList>
    </citation>
    <scope>NUCLEOTIDE SEQUENCE [LARGE SCALE GENOMIC DNA]</scope>
    <source>
        <strain evidence="2">JCM 4087</strain>
    </source>
</reference>
<dbReference type="RefSeq" id="WP_263338710.1">
    <property type="nucleotide sequence ID" value="NZ_JAGSYH010000004.1"/>
</dbReference>
<name>A0ABW1EH19_9BACT</name>
<evidence type="ECO:0000313" key="2">
    <source>
        <dbReference type="Proteomes" id="UP001596091"/>
    </source>
</evidence>
<evidence type="ECO:0000313" key="1">
    <source>
        <dbReference type="EMBL" id="MFC5862288.1"/>
    </source>
</evidence>
<comment type="caution">
    <text evidence="1">The sequence shown here is derived from an EMBL/GenBank/DDBJ whole genome shotgun (WGS) entry which is preliminary data.</text>
</comment>
<protein>
    <submittedName>
        <fullName evidence="1">Uncharacterized protein</fullName>
    </submittedName>
</protein>
<dbReference type="EMBL" id="JBHSPH010000002">
    <property type="protein sequence ID" value="MFC5862288.1"/>
    <property type="molecule type" value="Genomic_DNA"/>
</dbReference>
<sequence length="144" mass="16412">MSTTPQQIDWVTKQAQCNAQKVFRELCEGIESDVQRMNSIGQFPLRESFVVEVNPEGTTIGVGKPHLTPRRRVLLTLDGNAVKVHLDGVERDWQACVSLNDQWRCVLKLDDGTELEQWQFRKKALEQLFFDITPCPVPADSSKK</sequence>